<name>A0ABR2HCD1_9EUKA</name>
<evidence type="ECO:0008006" key="3">
    <source>
        <dbReference type="Google" id="ProtNLM"/>
    </source>
</evidence>
<reference evidence="1 2" key="1">
    <citation type="submission" date="2024-04" db="EMBL/GenBank/DDBJ databases">
        <title>Tritrichomonas musculus Genome.</title>
        <authorList>
            <person name="Alves-Ferreira E."/>
            <person name="Grigg M."/>
            <person name="Lorenzi H."/>
            <person name="Galac M."/>
        </authorList>
    </citation>
    <scope>NUCLEOTIDE SEQUENCE [LARGE SCALE GENOMIC DNA]</scope>
    <source>
        <strain evidence="1 2">EAF2021</strain>
    </source>
</reference>
<proteinExistence type="predicted"/>
<organism evidence="1 2">
    <name type="scientific">Tritrichomonas musculus</name>
    <dbReference type="NCBI Taxonomy" id="1915356"/>
    <lineage>
        <taxon>Eukaryota</taxon>
        <taxon>Metamonada</taxon>
        <taxon>Parabasalia</taxon>
        <taxon>Tritrichomonadida</taxon>
        <taxon>Tritrichomonadidae</taxon>
        <taxon>Tritrichomonas</taxon>
    </lineage>
</organism>
<accession>A0ABR2HCD1</accession>
<gene>
    <name evidence="1" type="ORF">M9Y10_024576</name>
</gene>
<evidence type="ECO:0000313" key="2">
    <source>
        <dbReference type="Proteomes" id="UP001470230"/>
    </source>
</evidence>
<dbReference type="EMBL" id="JAPFFF010000033">
    <property type="protein sequence ID" value="KAK8844361.1"/>
    <property type="molecule type" value="Genomic_DNA"/>
</dbReference>
<comment type="caution">
    <text evidence="1">The sequence shown here is derived from an EMBL/GenBank/DDBJ whole genome shotgun (WGS) entry which is preliminary data.</text>
</comment>
<keyword evidence="2" id="KW-1185">Reference proteome</keyword>
<sequence>MIKPLSKKLTNFEKMFLDLNERCQLAFEVSKPDLIPKIINNVKNHLLGFHYKLEGSNIIYHNNPINVYSIPQTIKTARDACNFIDSIKYDVKDIFSAIAANDKMVAISAHHMLCDGGLLLEAFDNLLVNEPCQLKSKIPLTVCDMFPNELSNVSDDDIKKVNYSMDNVTKLQWSKNYEELRKIPGIELKCNHIDEETPAKEFQFQRSKINLTDLYMSSYLISILSLNGQIDSYYGLTIPFNMRKFLPKGEINFSNTQNTTELIINAFNVSPKLTVRQLSNILRQDLATKMNDKSPFSAYRCFLDDSLVFNHKFCCYPELSNLGQFKSDRFNYSELITDLWIQTTSTHPSDECIFMLTFSKMKNGERVFCSRLRQPCSSINDIDAILLMKSFLRMMKDVPVDVSIQDAFDDLRKFQNKIKKEL</sequence>
<protein>
    <recommendedName>
        <fullName evidence="3">Condensation domain-containing protein</fullName>
    </recommendedName>
</protein>
<evidence type="ECO:0000313" key="1">
    <source>
        <dbReference type="EMBL" id="KAK8844361.1"/>
    </source>
</evidence>
<dbReference type="Proteomes" id="UP001470230">
    <property type="component" value="Unassembled WGS sequence"/>
</dbReference>